<feature type="region of interest" description="Disordered" evidence="1">
    <location>
        <begin position="46"/>
        <end position="68"/>
    </location>
</feature>
<evidence type="ECO:0008006" key="5">
    <source>
        <dbReference type="Google" id="ProtNLM"/>
    </source>
</evidence>
<organism evidence="3 4">
    <name type="scientific">Kibdelosporangium lantanae</name>
    <dbReference type="NCBI Taxonomy" id="1497396"/>
    <lineage>
        <taxon>Bacteria</taxon>
        <taxon>Bacillati</taxon>
        <taxon>Actinomycetota</taxon>
        <taxon>Actinomycetes</taxon>
        <taxon>Pseudonocardiales</taxon>
        <taxon>Pseudonocardiaceae</taxon>
        <taxon>Kibdelosporangium</taxon>
    </lineage>
</organism>
<evidence type="ECO:0000256" key="2">
    <source>
        <dbReference type="SAM" id="Phobius"/>
    </source>
</evidence>
<feature type="transmembrane region" description="Helical" evidence="2">
    <location>
        <begin position="77"/>
        <end position="101"/>
    </location>
</feature>
<gene>
    <name evidence="3" type="ORF">ACFQ1S_17360</name>
</gene>
<dbReference type="Proteomes" id="UP001597045">
    <property type="component" value="Unassembled WGS sequence"/>
</dbReference>
<name>A0ABW3MC68_9PSEU</name>
<comment type="caution">
    <text evidence="3">The sequence shown here is derived from an EMBL/GenBank/DDBJ whole genome shotgun (WGS) entry which is preliminary data.</text>
</comment>
<proteinExistence type="predicted"/>
<evidence type="ECO:0000256" key="1">
    <source>
        <dbReference type="SAM" id="MobiDB-lite"/>
    </source>
</evidence>
<keyword evidence="2" id="KW-0812">Transmembrane</keyword>
<protein>
    <recommendedName>
        <fullName evidence="5">Serine/threonine protein kinase</fullName>
    </recommendedName>
</protein>
<keyword evidence="2" id="KW-0472">Membrane</keyword>
<evidence type="ECO:0000313" key="3">
    <source>
        <dbReference type="EMBL" id="MFD1047189.1"/>
    </source>
</evidence>
<sequence>RELQPEVPVELSEVAVRSLADSPGAIRTSDSILRVLRQVPVIAAQPVPEDDEHDDDGPVWITKPPVNDSSRKKKLTVAVAALVLVTIAVIAWIVVTLIGTFL</sequence>
<evidence type="ECO:0000313" key="4">
    <source>
        <dbReference type="Proteomes" id="UP001597045"/>
    </source>
</evidence>
<keyword evidence="2" id="KW-1133">Transmembrane helix</keyword>
<feature type="non-terminal residue" evidence="3">
    <location>
        <position position="1"/>
    </location>
</feature>
<feature type="compositionally biased region" description="Acidic residues" evidence="1">
    <location>
        <begin position="48"/>
        <end position="57"/>
    </location>
</feature>
<dbReference type="EMBL" id="JBHTIS010000967">
    <property type="protein sequence ID" value="MFD1047189.1"/>
    <property type="molecule type" value="Genomic_DNA"/>
</dbReference>
<keyword evidence="4" id="KW-1185">Reference proteome</keyword>
<accession>A0ABW3MC68</accession>
<reference evidence="4" key="1">
    <citation type="journal article" date="2019" name="Int. J. Syst. Evol. Microbiol.">
        <title>The Global Catalogue of Microorganisms (GCM) 10K type strain sequencing project: providing services to taxonomists for standard genome sequencing and annotation.</title>
        <authorList>
            <consortium name="The Broad Institute Genomics Platform"/>
            <consortium name="The Broad Institute Genome Sequencing Center for Infectious Disease"/>
            <person name="Wu L."/>
            <person name="Ma J."/>
        </authorList>
    </citation>
    <scope>NUCLEOTIDE SEQUENCE [LARGE SCALE GENOMIC DNA]</scope>
    <source>
        <strain evidence="4">JCM 31486</strain>
    </source>
</reference>